<evidence type="ECO:0000313" key="2">
    <source>
        <dbReference type="EMBL" id="OMJ77797.1"/>
    </source>
</evidence>
<dbReference type="Proteomes" id="UP000187209">
    <property type="component" value="Unassembled WGS sequence"/>
</dbReference>
<comment type="caution">
    <text evidence="2">The sequence shown here is derived from an EMBL/GenBank/DDBJ whole genome shotgun (WGS) entry which is preliminary data.</text>
</comment>
<dbReference type="OrthoDB" id="322407at2759"/>
<feature type="region of interest" description="Disordered" evidence="1">
    <location>
        <begin position="362"/>
        <end position="399"/>
    </location>
</feature>
<evidence type="ECO:0000313" key="3">
    <source>
        <dbReference type="Proteomes" id="UP000187209"/>
    </source>
</evidence>
<dbReference type="EMBL" id="MPUH01000556">
    <property type="protein sequence ID" value="OMJ77797.1"/>
    <property type="molecule type" value="Genomic_DNA"/>
</dbReference>
<proteinExistence type="predicted"/>
<evidence type="ECO:0000256" key="1">
    <source>
        <dbReference type="SAM" id="MobiDB-lite"/>
    </source>
</evidence>
<organism evidence="2 3">
    <name type="scientific">Stentor coeruleus</name>
    <dbReference type="NCBI Taxonomy" id="5963"/>
    <lineage>
        <taxon>Eukaryota</taxon>
        <taxon>Sar</taxon>
        <taxon>Alveolata</taxon>
        <taxon>Ciliophora</taxon>
        <taxon>Postciliodesmatophora</taxon>
        <taxon>Heterotrichea</taxon>
        <taxon>Heterotrichida</taxon>
        <taxon>Stentoridae</taxon>
        <taxon>Stentor</taxon>
    </lineage>
</organism>
<dbReference type="AlphaFoldDB" id="A0A1R2BLX9"/>
<gene>
    <name evidence="2" type="ORF">SteCoe_22547</name>
</gene>
<feature type="region of interest" description="Disordered" evidence="1">
    <location>
        <begin position="177"/>
        <end position="199"/>
    </location>
</feature>
<sequence>MVQSLVQAISSLRLLLSKSSSSHIYLQEIIEKASSEPIPSSPSKVAIEISFLEEIATLLTTLTKNDIKQKKMLENLHDASDNIFKIWENLKFLRHDLFLFQTSFEEELSVITKILKHVISVHKEYKTRCQTSFLDYLKGIDVDLRKILKPLVPSSVIKEQVKLPMINTNYSLRSSVQSIDESANENQEEPSLKSQPEPSEVTIQKLNAHIQMLVGTLENIAKDLIQVLAEADREYYQLLNKQDVYSRPPTPLAAPLPDYFCYDVEETPRDQPITKQILTNESKELWIKRLNKLYQSSEIREGLYKSLKSKLEKSSETRKIDLKDMFVNTEVTITERENLVYYLINGSTEFEKHVSMSQMMSEAKLKPEPPKNPKPKGKPFRMLEKETERRSSPVNNSPDLEVARISEGSIHPQGRIVNSIRLVSKSPKIERLFKNRKSVRVRSITPVGKEKITSSKARTPSVQNNKVSLSAFYAKHRLRKNL</sequence>
<feature type="compositionally biased region" description="Basic and acidic residues" evidence="1">
    <location>
        <begin position="381"/>
        <end position="391"/>
    </location>
</feature>
<keyword evidence="3" id="KW-1185">Reference proteome</keyword>
<reference evidence="2 3" key="1">
    <citation type="submission" date="2016-11" db="EMBL/GenBank/DDBJ databases">
        <title>The macronuclear genome of Stentor coeruleus: a giant cell with tiny introns.</title>
        <authorList>
            <person name="Slabodnick M."/>
            <person name="Ruby J.G."/>
            <person name="Reiff S.B."/>
            <person name="Swart E.C."/>
            <person name="Gosai S."/>
            <person name="Prabakaran S."/>
            <person name="Witkowska E."/>
            <person name="Larue G.E."/>
            <person name="Fisher S."/>
            <person name="Freeman R.M."/>
            <person name="Gunawardena J."/>
            <person name="Chu W."/>
            <person name="Stover N.A."/>
            <person name="Gregory B.D."/>
            <person name="Nowacki M."/>
            <person name="Derisi J."/>
            <person name="Roy S.W."/>
            <person name="Marshall W.F."/>
            <person name="Sood P."/>
        </authorList>
    </citation>
    <scope>NUCLEOTIDE SEQUENCE [LARGE SCALE GENOMIC DNA]</scope>
    <source>
        <strain evidence="2">WM001</strain>
    </source>
</reference>
<protein>
    <submittedName>
        <fullName evidence="2">Uncharacterized protein</fullName>
    </submittedName>
</protein>
<accession>A0A1R2BLX9</accession>
<name>A0A1R2BLX9_9CILI</name>